<organism evidence="7 8">
    <name type="scientific">Dyella caseinilytica</name>
    <dbReference type="NCBI Taxonomy" id="1849581"/>
    <lineage>
        <taxon>Bacteria</taxon>
        <taxon>Pseudomonadati</taxon>
        <taxon>Pseudomonadota</taxon>
        <taxon>Gammaproteobacteria</taxon>
        <taxon>Lysobacterales</taxon>
        <taxon>Rhodanobacteraceae</taxon>
        <taxon>Dyella</taxon>
    </lineage>
</organism>
<sequence length="258" mass="28086">MPKVSLCFASLTAASICTVFSTAAMAQSTSAQNSTWTLGIGAFWSPSPYRDYNNKAWPLPLVNYEGKSFYVRGATLGFRLINTGSDEFSIIASPLGNRFQHDDTDNPRLRQLSDRDISGLAGAAWKHSADWGVLQASAQKEFTGHGGGEVFDANYSYPIKEGRLTLTPTAGVTYNTSAINNYYYGISGSDAFRSGLPFYHAGGGSSPYFGITAIFKLSQSWLTMAGIRYTVLPNAVKDSPMVDTDHTESYFVSLSYIF</sequence>
<evidence type="ECO:0000256" key="4">
    <source>
        <dbReference type="ARBA" id="ARBA00023136"/>
    </source>
</evidence>
<proteinExistence type="inferred from homology"/>
<evidence type="ECO:0000313" key="7">
    <source>
        <dbReference type="EMBL" id="QRN53888.1"/>
    </source>
</evidence>
<evidence type="ECO:0000256" key="3">
    <source>
        <dbReference type="ARBA" id="ARBA00022729"/>
    </source>
</evidence>
<dbReference type="PANTHER" id="PTHR38776:SF1">
    <property type="entry name" value="MLTA-INTERACTING PROTEIN-RELATED"/>
    <property type="match status" value="1"/>
</dbReference>
<dbReference type="Proteomes" id="UP000663181">
    <property type="component" value="Chromosome"/>
</dbReference>
<keyword evidence="4" id="KW-0472">Membrane</keyword>
<comment type="subcellular location">
    <subcellularLocation>
        <location evidence="1">Cell outer membrane</location>
    </subcellularLocation>
</comment>
<reference evidence="7 8" key="1">
    <citation type="submission" date="2020-10" db="EMBL/GenBank/DDBJ databases">
        <title>Phylogeny of dyella-like bacteria.</title>
        <authorList>
            <person name="Fu J."/>
        </authorList>
    </citation>
    <scope>NUCLEOTIDE SEQUENCE [LARGE SCALE GENOMIC DNA]</scope>
    <source>
        <strain evidence="7 8">DHOB09</strain>
    </source>
</reference>
<dbReference type="PANTHER" id="PTHR38776">
    <property type="entry name" value="MLTA-INTERACTING PROTEIN-RELATED"/>
    <property type="match status" value="1"/>
</dbReference>
<dbReference type="Pfam" id="PF06629">
    <property type="entry name" value="MipA"/>
    <property type="match status" value="1"/>
</dbReference>
<dbReference type="EMBL" id="CP064030">
    <property type="protein sequence ID" value="QRN53888.1"/>
    <property type="molecule type" value="Genomic_DNA"/>
</dbReference>
<keyword evidence="3 6" id="KW-0732">Signal</keyword>
<evidence type="ECO:0000313" key="8">
    <source>
        <dbReference type="Proteomes" id="UP000663181"/>
    </source>
</evidence>
<dbReference type="RefSeq" id="WP_188796227.1">
    <property type="nucleotide sequence ID" value="NZ_BMIZ01000001.1"/>
</dbReference>
<gene>
    <name evidence="7" type="ORF">ISN74_00250</name>
</gene>
<feature type="signal peptide" evidence="6">
    <location>
        <begin position="1"/>
        <end position="26"/>
    </location>
</feature>
<protein>
    <submittedName>
        <fullName evidence="7">MipA/OmpV family protein</fullName>
    </submittedName>
</protein>
<keyword evidence="8" id="KW-1185">Reference proteome</keyword>
<comment type="similarity">
    <text evidence="2">Belongs to the MipA/OmpV family.</text>
</comment>
<feature type="chain" id="PRO_5047388072" evidence="6">
    <location>
        <begin position="27"/>
        <end position="258"/>
    </location>
</feature>
<name>A0ABX7GTW5_9GAMM</name>
<evidence type="ECO:0000256" key="5">
    <source>
        <dbReference type="ARBA" id="ARBA00023237"/>
    </source>
</evidence>
<evidence type="ECO:0000256" key="2">
    <source>
        <dbReference type="ARBA" id="ARBA00005722"/>
    </source>
</evidence>
<accession>A0ABX7GTW5</accession>
<evidence type="ECO:0000256" key="6">
    <source>
        <dbReference type="SAM" id="SignalP"/>
    </source>
</evidence>
<dbReference type="InterPro" id="IPR010583">
    <property type="entry name" value="MipA"/>
</dbReference>
<evidence type="ECO:0000256" key="1">
    <source>
        <dbReference type="ARBA" id="ARBA00004442"/>
    </source>
</evidence>
<keyword evidence="5" id="KW-0998">Cell outer membrane</keyword>